<dbReference type="CDD" id="cd02094">
    <property type="entry name" value="P-type_ATPase_Cu-like"/>
    <property type="match status" value="1"/>
</dbReference>
<evidence type="ECO:0000256" key="16">
    <source>
        <dbReference type="ARBA" id="ARBA00023136"/>
    </source>
</evidence>
<dbReference type="GeneID" id="13452070"/>
<keyword evidence="4" id="KW-1003">Cell membrane</keyword>
<dbReference type="PROSITE" id="PS00154">
    <property type="entry name" value="ATPASE_E1_E2"/>
    <property type="match status" value="1"/>
</dbReference>
<keyword evidence="19" id="KW-0378">Hydrolase</keyword>
<gene>
    <name evidence="19" type="ORF">LMXM_32_2090</name>
</gene>
<dbReference type="KEGG" id="lmi:LMXM_32_2090"/>
<dbReference type="FunFam" id="2.70.150.10:FF:000020">
    <property type="entry name" value="Copper-exporting P-type ATPase A"/>
    <property type="match status" value="1"/>
</dbReference>
<dbReference type="InterPro" id="IPR044492">
    <property type="entry name" value="P_typ_ATPase_HD_dom"/>
</dbReference>
<feature type="transmembrane region" description="Helical" evidence="17">
    <location>
        <begin position="597"/>
        <end position="621"/>
    </location>
</feature>
<dbReference type="InterPro" id="IPR023214">
    <property type="entry name" value="HAD_sf"/>
</dbReference>
<feature type="transmembrane region" description="Helical" evidence="17">
    <location>
        <begin position="823"/>
        <end position="843"/>
    </location>
</feature>
<keyword evidence="16 17" id="KW-0472">Membrane</keyword>
<dbReference type="OMA" id="PNSWISG"/>
<dbReference type="InterPro" id="IPR027256">
    <property type="entry name" value="P-typ_ATPase_IB"/>
</dbReference>
<dbReference type="CDD" id="cd00371">
    <property type="entry name" value="HMA"/>
    <property type="match status" value="3"/>
</dbReference>
<evidence type="ECO:0000256" key="8">
    <source>
        <dbReference type="ARBA" id="ARBA00022741"/>
    </source>
</evidence>
<dbReference type="GO" id="GO:0005524">
    <property type="term" value="F:ATP binding"/>
    <property type="evidence" value="ECO:0007669"/>
    <property type="project" value="UniProtKB-UniRule"/>
</dbReference>
<comment type="subcellular location">
    <subcellularLocation>
        <location evidence="1">Cell membrane</location>
        <topology evidence="1">Multi-pass membrane protein</topology>
    </subcellularLocation>
    <subcellularLocation>
        <location evidence="17">Membrane</location>
    </subcellularLocation>
</comment>
<dbReference type="SUPFAM" id="SSF81653">
    <property type="entry name" value="Calcium ATPase, transduction domain A"/>
    <property type="match status" value="1"/>
</dbReference>
<evidence type="ECO:0000256" key="10">
    <source>
        <dbReference type="ARBA" id="ARBA00022840"/>
    </source>
</evidence>
<evidence type="ECO:0000256" key="1">
    <source>
        <dbReference type="ARBA" id="ARBA00004651"/>
    </source>
</evidence>
<keyword evidence="20" id="KW-1185">Reference proteome</keyword>
<dbReference type="Pfam" id="PF00702">
    <property type="entry name" value="Hydrolase"/>
    <property type="match status" value="1"/>
</dbReference>
<evidence type="ECO:0000256" key="13">
    <source>
        <dbReference type="ARBA" id="ARBA00022989"/>
    </source>
</evidence>
<dbReference type="InterPro" id="IPR006121">
    <property type="entry name" value="HMA_dom"/>
</dbReference>
<dbReference type="Gene3D" id="3.40.50.1000">
    <property type="entry name" value="HAD superfamily/HAD-like"/>
    <property type="match status" value="1"/>
</dbReference>
<evidence type="ECO:0000256" key="9">
    <source>
        <dbReference type="ARBA" id="ARBA00022796"/>
    </source>
</evidence>
<feature type="domain" description="HMA" evidence="18">
    <location>
        <begin position="326"/>
        <end position="392"/>
    </location>
</feature>
<keyword evidence="6 17" id="KW-0479">Metal-binding</keyword>
<evidence type="ECO:0000256" key="2">
    <source>
        <dbReference type="ARBA" id="ARBA00006024"/>
    </source>
</evidence>
<dbReference type="Gene3D" id="3.30.70.100">
    <property type="match status" value="3"/>
</dbReference>
<dbReference type="NCBIfam" id="TIGR00003">
    <property type="entry name" value="copper ion binding protein"/>
    <property type="match status" value="1"/>
</dbReference>
<dbReference type="SUPFAM" id="SSF55008">
    <property type="entry name" value="HMA, heavy metal-associated domain"/>
    <property type="match status" value="3"/>
</dbReference>
<feature type="domain" description="HMA" evidence="18">
    <location>
        <begin position="99"/>
        <end position="166"/>
    </location>
</feature>
<feature type="domain" description="HMA" evidence="18">
    <location>
        <begin position="433"/>
        <end position="498"/>
    </location>
</feature>
<dbReference type="Gene3D" id="2.70.150.10">
    <property type="entry name" value="Calcium-transporting ATPase, cytoplasmic transduction domain A"/>
    <property type="match status" value="1"/>
</dbReference>
<dbReference type="PROSITE" id="PS01047">
    <property type="entry name" value="HMA_1"/>
    <property type="match status" value="3"/>
</dbReference>
<evidence type="ECO:0000313" key="19">
    <source>
        <dbReference type="EMBL" id="CBZ30015.1"/>
    </source>
</evidence>
<feature type="transmembrane region" description="Helical" evidence="17">
    <location>
        <begin position="556"/>
        <end position="577"/>
    </location>
</feature>
<dbReference type="PhylomeDB" id="E9B447"/>
<dbReference type="SFLD" id="SFLDF00027">
    <property type="entry name" value="p-type_atpase"/>
    <property type="match status" value="1"/>
</dbReference>
<accession>E9B447</accession>
<dbReference type="InterPro" id="IPR018303">
    <property type="entry name" value="ATPase_P-typ_P_site"/>
</dbReference>
<evidence type="ECO:0000313" key="20">
    <source>
        <dbReference type="Proteomes" id="UP000007259"/>
    </source>
</evidence>
<sequence length="1246" mass="132338">MVSFTTTTQSTTLYGTFSGRHAHARTILTATEAHCNGQLACVSLGVSQDCIRPAVSLTDPASLCEVGHHHFGDGCGSWPLSTTMGATTAQGAGDRQATRRITLNVVGMTCGGCAQRVQENLMTLEGVHSVSVDLEAQLAEVDVDASDAAAEFRIEQKVASMGYAVQPAVLPSCGAPGREERELSPAPPPLCPSAASLSHVLSSASVSTCSMSQLQRLSETSKSTETGSLRQEGGFLPFSRRFRRVPCGCGGRGCLCAYAPEPVMVTEETRLLPDDDSEECLSERAEVPSSMDITVGVVQACASPRRPAPVGVRGTLKTATAAAAEAKTSLLIEGMSCTSCAARIEAKVRQLNGVLGASVNFSTMSGQVLHNPALASLHKVVSCVADLGYIVTAQDTTAPLGTADDEKSHQGECQCRTNLRAVPVHVGSVMSGYEHRLVVLGMSCASCAACIEHRLRQMPTVLSCTVSFTTGTAVITTCTPNSFTDACKVVQSMGYTVTESALMTPDSSISRTREALERTREIAEHERNLIGSALLSVPLAMVMVLMVFMDIMARPLLARIIDGIQFCAVTLIVFHFGQSFFLSAWRSWQHGAYTMDTLVAIGTGCTYAYSTVVYLLTLFVYPHARMMTYFDTAGMLTTFMLLGRFLEARAKRSTSGAVIELISLMPTTAVCVQPDGSEVRVSSSQLQKGALVRVLAGDRVPVDGTIVEGSSELDEQMVSGESLSKQKKPGDEVVGGTLNITASLLIRADKVGEETMIAQVLRIVQEAQNTKPSIQRAADRIAMSFVPFVLVFSLLTLGLWLVLGVTDAYPVSWRGAEVSWQAFAFNFFISTVVAACPCALGLATPTAIMVGTGVGAKNGVLVKSGTTLEEVRRVNCVVLDKTGTITNGRLEVVRTHIIMASLVSSPTTTTQPHDSLDTALVRYLVGLVEAQSSHPIAKAVSAKLLAETDSGTDEVQRRARYGVSSVVTHGGKGVEASVAVMPASDGNDEVSSELRPPRAHRLLVGNVALLRERGVSLTPEVAHLVEEENGYGLTTVVAAVNGVACVVVSLTDSPKREAHGVIRYLHKAGIRVLMVTGDNAGVAGRIAAEVGIHSKDVYAEALPITKANIVKELQEQGSRVMFVGDGINDSPALAQANVGVALGAGTEVAIEAADAVLVRDSLVDLLNLQSLSKVTVRRIYGNFIWAFGYNLLMLPTASGLLYPFFHIRLPPVAAGAAMMLSSLSVLTSSLTIRCFRAHRERDFYFT</sequence>
<dbReference type="InterPro" id="IPR036412">
    <property type="entry name" value="HAD-like_sf"/>
</dbReference>
<evidence type="ECO:0000256" key="14">
    <source>
        <dbReference type="ARBA" id="ARBA00023008"/>
    </source>
</evidence>
<keyword evidence="10 17" id="KW-0067">ATP-binding</keyword>
<comment type="similarity">
    <text evidence="2 17">Belongs to the cation transport ATPase (P-type) (TC 3.A.3) family. Type IB subfamily.</text>
</comment>
<keyword evidence="8 17" id="KW-0547">Nucleotide-binding</keyword>
<dbReference type="GO" id="GO:0043682">
    <property type="term" value="F:P-type divalent copper transporter activity"/>
    <property type="evidence" value="ECO:0007669"/>
    <property type="project" value="TreeGrafter"/>
</dbReference>
<dbReference type="InterPro" id="IPR059000">
    <property type="entry name" value="ATPase_P-type_domA"/>
</dbReference>
<keyword evidence="9" id="KW-0187">Copper transport</keyword>
<keyword evidence="5 17" id="KW-0812">Transmembrane</keyword>
<dbReference type="PANTHER" id="PTHR43520:SF8">
    <property type="entry name" value="P-TYPE CU(+) TRANSPORTER"/>
    <property type="match status" value="1"/>
</dbReference>
<organism evidence="19 20">
    <name type="scientific">Leishmania mexicana (strain MHOM/GT/2001/U1103)</name>
    <dbReference type="NCBI Taxonomy" id="929439"/>
    <lineage>
        <taxon>Eukaryota</taxon>
        <taxon>Discoba</taxon>
        <taxon>Euglenozoa</taxon>
        <taxon>Kinetoplastea</taxon>
        <taxon>Metakinetoplastina</taxon>
        <taxon>Trypanosomatida</taxon>
        <taxon>Trypanosomatidae</taxon>
        <taxon>Leishmaniinae</taxon>
        <taxon>Leishmania</taxon>
    </lineage>
</organism>
<keyword evidence="13 17" id="KW-1133">Transmembrane helix</keyword>
<dbReference type="Proteomes" id="UP000007259">
    <property type="component" value="Chromosome 32"/>
</dbReference>
<dbReference type="GO" id="GO:0005507">
    <property type="term" value="F:copper ion binding"/>
    <property type="evidence" value="ECO:0007669"/>
    <property type="project" value="InterPro"/>
</dbReference>
<evidence type="ECO:0000256" key="12">
    <source>
        <dbReference type="ARBA" id="ARBA00022967"/>
    </source>
</evidence>
<dbReference type="GO" id="GO:0055070">
    <property type="term" value="P:copper ion homeostasis"/>
    <property type="evidence" value="ECO:0007669"/>
    <property type="project" value="TreeGrafter"/>
</dbReference>
<name>E9B447_LEIMU</name>
<dbReference type="NCBIfam" id="TIGR01525">
    <property type="entry name" value="ATPase-IB_hvy"/>
    <property type="match status" value="1"/>
</dbReference>
<dbReference type="SFLD" id="SFLDS00003">
    <property type="entry name" value="Haloacid_Dehalogenase"/>
    <property type="match status" value="1"/>
</dbReference>
<dbReference type="EMBL" id="FR799585">
    <property type="protein sequence ID" value="CBZ30015.1"/>
    <property type="molecule type" value="Genomic_DNA"/>
</dbReference>
<evidence type="ECO:0000256" key="17">
    <source>
        <dbReference type="RuleBase" id="RU362081"/>
    </source>
</evidence>
<dbReference type="Pfam" id="PF00403">
    <property type="entry name" value="HMA"/>
    <property type="match status" value="3"/>
</dbReference>
<feature type="transmembrane region" description="Helical" evidence="17">
    <location>
        <begin position="529"/>
        <end position="549"/>
    </location>
</feature>
<dbReference type="InterPro" id="IPR006122">
    <property type="entry name" value="HMA_Cu_ion-bd"/>
</dbReference>
<dbReference type="NCBIfam" id="TIGR01494">
    <property type="entry name" value="ATPase_P-type"/>
    <property type="match status" value="2"/>
</dbReference>
<dbReference type="PRINTS" id="PR00119">
    <property type="entry name" value="CATATPASE"/>
</dbReference>
<dbReference type="Gene3D" id="3.40.1110.10">
    <property type="entry name" value="Calcium-transporting ATPase, cytoplasmic domain N"/>
    <property type="match status" value="1"/>
</dbReference>
<dbReference type="InterPro" id="IPR001757">
    <property type="entry name" value="P_typ_ATPase"/>
</dbReference>
<evidence type="ECO:0000256" key="5">
    <source>
        <dbReference type="ARBA" id="ARBA00022692"/>
    </source>
</evidence>
<keyword evidence="7" id="KW-0677">Repeat</keyword>
<keyword evidence="14" id="KW-0186">Copper</keyword>
<dbReference type="EC" id="3.6.3.4" evidence="19"/>
<dbReference type="SUPFAM" id="SSF56784">
    <property type="entry name" value="HAD-like"/>
    <property type="match status" value="1"/>
</dbReference>
<evidence type="ECO:0000256" key="7">
    <source>
        <dbReference type="ARBA" id="ARBA00022737"/>
    </source>
</evidence>
<dbReference type="AlphaFoldDB" id="E9B447"/>
<dbReference type="FunFam" id="3.30.70.100:FF:000030">
    <property type="entry name" value="Copper-exporting P-type ATPase"/>
    <property type="match status" value="1"/>
</dbReference>
<keyword evidence="11" id="KW-0460">Magnesium</keyword>
<dbReference type="InterPro" id="IPR023298">
    <property type="entry name" value="ATPase_P-typ_TM_dom_sf"/>
</dbReference>
<dbReference type="Pfam" id="PF00122">
    <property type="entry name" value="E1-E2_ATPase"/>
    <property type="match status" value="1"/>
</dbReference>
<dbReference type="SFLD" id="SFLDG00002">
    <property type="entry name" value="C1.7:_P-type_atpase_like"/>
    <property type="match status" value="1"/>
</dbReference>
<dbReference type="RefSeq" id="XP_003878464.1">
    <property type="nucleotide sequence ID" value="XM_003878415.1"/>
</dbReference>
<dbReference type="GO" id="GO:0005886">
    <property type="term" value="C:plasma membrane"/>
    <property type="evidence" value="ECO:0007669"/>
    <property type="project" value="UniProtKB-SubCell"/>
</dbReference>
<evidence type="ECO:0000256" key="15">
    <source>
        <dbReference type="ARBA" id="ARBA00023065"/>
    </source>
</evidence>
<dbReference type="SUPFAM" id="SSF81665">
    <property type="entry name" value="Calcium ATPase, transmembrane domain M"/>
    <property type="match status" value="1"/>
</dbReference>
<dbReference type="PROSITE" id="PS01229">
    <property type="entry name" value="COF_2"/>
    <property type="match status" value="1"/>
</dbReference>
<dbReference type="VEuPathDB" id="TriTrypDB:LmxM.32.2090"/>
<dbReference type="InterPro" id="IPR023299">
    <property type="entry name" value="ATPase_P-typ_cyto_dom_N"/>
</dbReference>
<protein>
    <submittedName>
        <fullName evidence="19">Copper-transporting ATPase-like protein,putative</fullName>
        <ecNumber evidence="19">3.6.3.4</ecNumber>
    </submittedName>
</protein>
<keyword evidence="12" id="KW-1278">Translocase</keyword>
<dbReference type="FunFam" id="3.30.70.100:FF:000001">
    <property type="entry name" value="ATPase copper transporting beta"/>
    <property type="match status" value="1"/>
</dbReference>
<keyword evidence="15" id="KW-0406">Ion transport</keyword>
<evidence type="ECO:0000256" key="11">
    <source>
        <dbReference type="ARBA" id="ARBA00022842"/>
    </source>
</evidence>
<evidence type="ECO:0000259" key="18">
    <source>
        <dbReference type="PROSITE" id="PS50846"/>
    </source>
</evidence>
<dbReference type="InterPro" id="IPR008250">
    <property type="entry name" value="ATPase_P-typ_transduc_dom_A_sf"/>
</dbReference>
<dbReference type="GO" id="GO:0016887">
    <property type="term" value="F:ATP hydrolysis activity"/>
    <property type="evidence" value="ECO:0007669"/>
    <property type="project" value="InterPro"/>
</dbReference>
<feature type="transmembrane region" description="Helical" evidence="17">
    <location>
        <begin position="1183"/>
        <end position="1205"/>
    </location>
</feature>
<evidence type="ECO:0000256" key="4">
    <source>
        <dbReference type="ARBA" id="ARBA00022475"/>
    </source>
</evidence>
<feature type="transmembrane region" description="Helical" evidence="17">
    <location>
        <begin position="1211"/>
        <end position="1232"/>
    </location>
</feature>
<dbReference type="InterPro" id="IPR036163">
    <property type="entry name" value="HMA_dom_sf"/>
</dbReference>
<feature type="transmembrane region" description="Helical" evidence="17">
    <location>
        <begin position="781"/>
        <end position="803"/>
    </location>
</feature>
<dbReference type="OrthoDB" id="432719at2759"/>
<dbReference type="InterPro" id="IPR017969">
    <property type="entry name" value="Heavy-metal-associated_CS"/>
</dbReference>
<dbReference type="PRINTS" id="PR00942">
    <property type="entry name" value="CUATPASEI"/>
</dbReference>
<evidence type="ECO:0000256" key="6">
    <source>
        <dbReference type="ARBA" id="ARBA00022723"/>
    </source>
</evidence>
<keyword evidence="3" id="KW-0813">Transport</keyword>
<reference evidence="19 20" key="1">
    <citation type="journal article" date="2011" name="Genome Res.">
        <title>Chromosome and gene copy number variation allow major structural change between species and strains of Leishmania.</title>
        <authorList>
            <person name="Rogers M.B."/>
            <person name="Hilley J.D."/>
            <person name="Dickens N.J."/>
            <person name="Wilkes J."/>
            <person name="Bates P.A."/>
            <person name="Depledge D.P."/>
            <person name="Harris D."/>
            <person name="Her Y."/>
            <person name="Herzyk P."/>
            <person name="Imamura H."/>
            <person name="Otto T.D."/>
            <person name="Sanders M."/>
            <person name="Seeger K."/>
            <person name="Dujardin J.C."/>
            <person name="Berriman M."/>
            <person name="Smith D.F."/>
            <person name="Hertz-Fowler C."/>
            <person name="Mottram J.C."/>
        </authorList>
    </citation>
    <scope>NUCLEOTIDE SEQUENCE [LARGE SCALE GENOMIC DNA]</scope>
    <source>
        <strain evidence="19 20">MHOM/GT/2001/U1103</strain>
    </source>
</reference>
<dbReference type="PANTHER" id="PTHR43520">
    <property type="entry name" value="ATP7, ISOFORM B"/>
    <property type="match status" value="1"/>
</dbReference>
<proteinExistence type="inferred from homology"/>
<evidence type="ECO:0000256" key="3">
    <source>
        <dbReference type="ARBA" id="ARBA00022448"/>
    </source>
</evidence>
<dbReference type="PROSITE" id="PS50846">
    <property type="entry name" value="HMA_2"/>
    <property type="match status" value="3"/>
</dbReference>